<sequence>MTGCLSIAAPHRLLRLVRLPQRPALEPARESRARVAPDHPAGRARHGLAALGGLLIPVLLATHPAAADEVGQGPRAISEPRAVVELFTSQGCSSCPPADKLLGELAERPDVIALTMAVDYWDYLGWKDTLAKHGHSLRQKAYAHLRGDGKMFTPQAVVNGEAMTIGSDRPALERVVSAIPRPAVPVAVDVKDGRIHVSVGKGPAGAAPGEVWLCPVATRMKVDIGRGENEGTSMTYHNVVRGWTKLGDWKGGAASFETTLRAQPGLDADAVAVLVQTGSFAEPGAIVGAALQPLH</sequence>
<gene>
    <name evidence="1" type="ORF">G3A50_10275</name>
</gene>
<dbReference type="Proteomes" id="UP000464751">
    <property type="component" value="Chromosome"/>
</dbReference>
<accession>A0A6P1YQP4</accession>
<dbReference type="PANTHER" id="PTHR36057:SF1">
    <property type="entry name" value="LIPOPROTEIN LIPID ATTACHMENT SITE-LIKE PROTEIN, PUTATIVE (DUF1223)-RELATED"/>
    <property type="match status" value="1"/>
</dbReference>
<dbReference type="RefSeq" id="WP_163075200.1">
    <property type="nucleotide sequence ID" value="NZ_CP048630.1"/>
</dbReference>
<dbReference type="KEGG" id="apra:G3A50_10275"/>
<evidence type="ECO:0000313" key="1">
    <source>
        <dbReference type="EMBL" id="QIB34054.1"/>
    </source>
</evidence>
<evidence type="ECO:0000313" key="2">
    <source>
        <dbReference type="Proteomes" id="UP000464751"/>
    </source>
</evidence>
<dbReference type="AlphaFoldDB" id="A0A6P1YQP4"/>
<dbReference type="EMBL" id="CP048630">
    <property type="protein sequence ID" value="QIB34054.1"/>
    <property type="molecule type" value="Genomic_DNA"/>
</dbReference>
<keyword evidence="2" id="KW-1185">Reference proteome</keyword>
<protein>
    <submittedName>
        <fullName evidence="1">DUF1223 domain-containing protein</fullName>
    </submittedName>
</protein>
<dbReference type="Pfam" id="PF06764">
    <property type="entry name" value="DUF1223"/>
    <property type="match status" value="1"/>
</dbReference>
<dbReference type="SUPFAM" id="SSF52833">
    <property type="entry name" value="Thioredoxin-like"/>
    <property type="match status" value="1"/>
</dbReference>
<organism evidence="1 2">
    <name type="scientific">Ancylobacter pratisalsi</name>
    <dbReference type="NCBI Taxonomy" id="1745854"/>
    <lineage>
        <taxon>Bacteria</taxon>
        <taxon>Pseudomonadati</taxon>
        <taxon>Pseudomonadota</taxon>
        <taxon>Alphaproteobacteria</taxon>
        <taxon>Hyphomicrobiales</taxon>
        <taxon>Xanthobacteraceae</taxon>
        <taxon>Ancylobacter</taxon>
    </lineage>
</organism>
<proteinExistence type="predicted"/>
<dbReference type="InterPro" id="IPR010634">
    <property type="entry name" value="DUF1223"/>
</dbReference>
<dbReference type="InterPro" id="IPR036249">
    <property type="entry name" value="Thioredoxin-like_sf"/>
</dbReference>
<dbReference type="PANTHER" id="PTHR36057">
    <property type="match status" value="1"/>
</dbReference>
<name>A0A6P1YQP4_9HYPH</name>
<reference evidence="1 2" key="1">
    <citation type="submission" date="2020-02" db="EMBL/GenBank/DDBJ databases">
        <authorList>
            <person name="Li G."/>
        </authorList>
    </citation>
    <scope>NUCLEOTIDE SEQUENCE [LARGE SCALE GENOMIC DNA]</scope>
    <source>
        <strain evidence="1 2">DSM 102029</strain>
    </source>
</reference>